<protein>
    <submittedName>
        <fullName evidence="4">DNA adenine methylase</fullName>
    </submittedName>
</protein>
<dbReference type="GO" id="GO:0009307">
    <property type="term" value="P:DNA restriction-modification system"/>
    <property type="evidence" value="ECO:0007669"/>
    <property type="project" value="InterPro"/>
</dbReference>
<dbReference type="EMBL" id="BK032842">
    <property type="protein sequence ID" value="DAF63549.1"/>
    <property type="molecule type" value="Genomic_DNA"/>
</dbReference>
<reference evidence="4" key="1">
    <citation type="journal article" date="2021" name="Proc. Natl. Acad. Sci. U.S.A.">
        <title>A Catalog of Tens of Thousands of Viruses from Human Metagenomes Reveals Hidden Associations with Chronic Diseases.</title>
        <authorList>
            <person name="Tisza M.J."/>
            <person name="Buck C.B."/>
        </authorList>
    </citation>
    <scope>NUCLEOTIDE SEQUENCE</scope>
    <source>
        <strain evidence="4">CtwQT14</strain>
    </source>
</reference>
<accession>A0A8S5TJT1</accession>
<dbReference type="Pfam" id="PF02086">
    <property type="entry name" value="MethyltransfD12"/>
    <property type="match status" value="1"/>
</dbReference>
<dbReference type="GO" id="GO:1904047">
    <property type="term" value="F:S-adenosyl-L-methionine binding"/>
    <property type="evidence" value="ECO:0007669"/>
    <property type="project" value="TreeGrafter"/>
</dbReference>
<dbReference type="GO" id="GO:0006298">
    <property type="term" value="P:mismatch repair"/>
    <property type="evidence" value="ECO:0007669"/>
    <property type="project" value="TreeGrafter"/>
</dbReference>
<proteinExistence type="predicted"/>
<evidence type="ECO:0000313" key="4">
    <source>
        <dbReference type="EMBL" id="DAF63549.1"/>
    </source>
</evidence>
<dbReference type="GO" id="GO:0043565">
    <property type="term" value="F:sequence-specific DNA binding"/>
    <property type="evidence" value="ECO:0007669"/>
    <property type="project" value="TreeGrafter"/>
</dbReference>
<dbReference type="SUPFAM" id="SSF53335">
    <property type="entry name" value="S-adenosyl-L-methionine-dependent methyltransferases"/>
    <property type="match status" value="1"/>
</dbReference>
<dbReference type="InterPro" id="IPR012327">
    <property type="entry name" value="MeTrfase_D12"/>
</dbReference>
<dbReference type="PIRSF" id="PIRSF000398">
    <property type="entry name" value="M_m6A_EcoRV"/>
    <property type="match status" value="1"/>
</dbReference>
<organism evidence="4">
    <name type="scientific">Siphoviridae sp. ctwQT14</name>
    <dbReference type="NCBI Taxonomy" id="2827971"/>
    <lineage>
        <taxon>Viruses</taxon>
        <taxon>Duplodnaviria</taxon>
        <taxon>Heunggongvirae</taxon>
        <taxon>Uroviricota</taxon>
        <taxon>Caudoviricetes</taxon>
    </lineage>
</organism>
<dbReference type="GO" id="GO:0009007">
    <property type="term" value="F:site-specific DNA-methyltransferase (adenine-specific) activity"/>
    <property type="evidence" value="ECO:0007669"/>
    <property type="project" value="UniProtKB-EC"/>
</dbReference>
<keyword evidence="2" id="KW-0808">Transferase</keyword>
<dbReference type="InterPro" id="IPR012263">
    <property type="entry name" value="M_m6A_EcoRV"/>
</dbReference>
<evidence type="ECO:0000256" key="2">
    <source>
        <dbReference type="ARBA" id="ARBA00022679"/>
    </source>
</evidence>
<dbReference type="PRINTS" id="PR00505">
    <property type="entry name" value="D12N6MTFRASE"/>
</dbReference>
<keyword evidence="1 4" id="KW-0489">Methyltransferase</keyword>
<dbReference type="Gene3D" id="3.40.50.150">
    <property type="entry name" value="Vaccinia Virus protein VP39"/>
    <property type="match status" value="2"/>
</dbReference>
<dbReference type="PANTHER" id="PTHR30481">
    <property type="entry name" value="DNA ADENINE METHYLASE"/>
    <property type="match status" value="1"/>
</dbReference>
<name>A0A8S5TJT1_9CAUD</name>
<dbReference type="GO" id="GO:0032259">
    <property type="term" value="P:methylation"/>
    <property type="evidence" value="ECO:0007669"/>
    <property type="project" value="UniProtKB-KW"/>
</dbReference>
<keyword evidence="3" id="KW-0949">S-adenosyl-L-methionine</keyword>
<dbReference type="InterPro" id="IPR029063">
    <property type="entry name" value="SAM-dependent_MTases_sf"/>
</dbReference>
<evidence type="ECO:0000256" key="3">
    <source>
        <dbReference type="ARBA" id="ARBA00022691"/>
    </source>
</evidence>
<sequence length="277" mass="32516">MTIDAKHLINWVGGKRLLRKIISNLAPDDIQTYIEPFGGGGWVLFFKDRWADVEIYNDLDGRLVNLFRIVKYHPNALKEELSYLLGSREMFMQFMNLKPITDVQKAAQFFFLITRSFGGKGTSFGCVRKSAGGACKSLANTLYKIDAIYERLDQVLIEHKDFENLIKKYDYENAFFYCDPPYSTGYGYEVTTTKDFEHERLRDTLKNIKGKFLLSYDDSPKIRELYKDFEMIEVQRQKGINNRKGIKNNLYYELLIANYPIKEKFQEYVRANRNQTK</sequence>
<evidence type="ECO:0000256" key="1">
    <source>
        <dbReference type="ARBA" id="ARBA00022603"/>
    </source>
</evidence>